<name>A0A9D7E5T9_9PROT</name>
<evidence type="ECO:0000256" key="1">
    <source>
        <dbReference type="SAM" id="MobiDB-lite"/>
    </source>
</evidence>
<comment type="caution">
    <text evidence="2">The sequence shown here is derived from an EMBL/GenBank/DDBJ whole genome shotgun (WGS) entry which is preliminary data.</text>
</comment>
<dbReference type="EMBL" id="JADJEV010000004">
    <property type="protein sequence ID" value="MBK6974684.1"/>
    <property type="molecule type" value="Genomic_DNA"/>
</dbReference>
<dbReference type="AlphaFoldDB" id="A0A9D7E5T9"/>
<proteinExistence type="predicted"/>
<protein>
    <submittedName>
        <fullName evidence="2">Uncharacterized protein</fullName>
    </submittedName>
</protein>
<sequence>MRLPASRAGVRALHFLEIIMTLANPADRIGRFETPFGVAFAERCQYSNGDIAVQLIMLDGQALGMLSINVSECTDQLGDDEFFAKTYSENEALVGPALASGLFEDTGRTVRSGYLSFPIWRLRQAVRAVFDVTVEVAHGYQAQASSRTRSRPLGRPVRQGPSAWARGVPLVPGSLRDRTAGQHR</sequence>
<feature type="compositionally biased region" description="Basic and acidic residues" evidence="1">
    <location>
        <begin position="175"/>
        <end position="184"/>
    </location>
</feature>
<reference evidence="2" key="1">
    <citation type="submission" date="2020-10" db="EMBL/GenBank/DDBJ databases">
        <title>Connecting structure to function with the recovery of over 1000 high-quality activated sludge metagenome-assembled genomes encoding full-length rRNA genes using long-read sequencing.</title>
        <authorList>
            <person name="Singleton C.M."/>
            <person name="Petriglieri F."/>
            <person name="Kristensen J.M."/>
            <person name="Kirkegaard R.H."/>
            <person name="Michaelsen T.Y."/>
            <person name="Andersen M.H."/>
            <person name="Karst S.M."/>
            <person name="Dueholm M.S."/>
            <person name="Nielsen P.H."/>
            <person name="Albertsen M."/>
        </authorList>
    </citation>
    <scope>NUCLEOTIDE SEQUENCE</scope>
    <source>
        <strain evidence="2">Bjer_18-Q3-R1-45_BAT3C.347</strain>
    </source>
</reference>
<evidence type="ECO:0000313" key="2">
    <source>
        <dbReference type="EMBL" id="MBK6974684.1"/>
    </source>
</evidence>
<gene>
    <name evidence="2" type="ORF">IPH26_17695</name>
</gene>
<accession>A0A9D7E5T9</accession>
<dbReference type="Proteomes" id="UP000807785">
    <property type="component" value="Unassembled WGS sequence"/>
</dbReference>
<evidence type="ECO:0000313" key="3">
    <source>
        <dbReference type="Proteomes" id="UP000807785"/>
    </source>
</evidence>
<feature type="region of interest" description="Disordered" evidence="1">
    <location>
        <begin position="145"/>
        <end position="184"/>
    </location>
</feature>
<organism evidence="2 3">
    <name type="scientific">Candidatus Methylophosphatis roskildensis</name>
    <dbReference type="NCBI Taxonomy" id="2899263"/>
    <lineage>
        <taxon>Bacteria</taxon>
        <taxon>Pseudomonadati</taxon>
        <taxon>Pseudomonadota</taxon>
        <taxon>Betaproteobacteria</taxon>
        <taxon>Nitrosomonadales</taxon>
        <taxon>Sterolibacteriaceae</taxon>
        <taxon>Candidatus Methylophosphatis</taxon>
    </lineage>
</organism>